<dbReference type="EMBL" id="BLQM01000303">
    <property type="protein sequence ID" value="GMH81693.1"/>
    <property type="molecule type" value="Genomic_DNA"/>
</dbReference>
<feature type="region of interest" description="Disordered" evidence="6">
    <location>
        <begin position="246"/>
        <end position="267"/>
    </location>
</feature>
<evidence type="ECO:0000256" key="2">
    <source>
        <dbReference type="ARBA" id="ARBA00013194"/>
    </source>
</evidence>
<keyword evidence="3 5" id="KW-0697">Rotamase</keyword>
<evidence type="ECO:0000256" key="1">
    <source>
        <dbReference type="ARBA" id="ARBA00000971"/>
    </source>
</evidence>
<dbReference type="EC" id="5.2.1.8" evidence="2 5"/>
<keyword evidence="4 5" id="KW-0413">Isomerase</keyword>
<evidence type="ECO:0000256" key="6">
    <source>
        <dbReference type="SAM" id="MobiDB-lite"/>
    </source>
</evidence>
<reference evidence="10" key="1">
    <citation type="journal article" date="2023" name="Commun. Biol.">
        <title>Genome analysis of Parmales, the sister group of diatoms, reveals the evolutionary specialization of diatoms from phago-mixotrophs to photoautotrophs.</title>
        <authorList>
            <person name="Ban H."/>
            <person name="Sato S."/>
            <person name="Yoshikawa S."/>
            <person name="Yamada K."/>
            <person name="Nakamura Y."/>
            <person name="Ichinomiya M."/>
            <person name="Sato N."/>
            <person name="Blanc-Mathieu R."/>
            <person name="Endo H."/>
            <person name="Kuwata A."/>
            <person name="Ogata H."/>
        </authorList>
    </citation>
    <scope>NUCLEOTIDE SEQUENCE [LARGE SCALE GENOMIC DNA]</scope>
</reference>
<proteinExistence type="predicted"/>
<feature type="chain" id="PRO_5040719744" description="peptidylprolyl isomerase" evidence="7">
    <location>
        <begin position="23"/>
        <end position="267"/>
    </location>
</feature>
<evidence type="ECO:0000256" key="7">
    <source>
        <dbReference type="SAM" id="SignalP"/>
    </source>
</evidence>
<evidence type="ECO:0000259" key="8">
    <source>
        <dbReference type="PROSITE" id="PS50059"/>
    </source>
</evidence>
<gene>
    <name evidence="9" type="ORF">TL16_g09012</name>
</gene>
<dbReference type="PANTHER" id="PTHR43811">
    <property type="entry name" value="FKBP-TYPE PEPTIDYL-PROLYL CIS-TRANS ISOMERASE FKPA"/>
    <property type="match status" value="1"/>
</dbReference>
<name>A0A9W7EJV5_9STRA</name>
<feature type="region of interest" description="Disordered" evidence="6">
    <location>
        <begin position="51"/>
        <end position="80"/>
    </location>
</feature>
<comment type="catalytic activity">
    <reaction evidence="1 5">
        <text>[protein]-peptidylproline (omega=180) = [protein]-peptidylproline (omega=0)</text>
        <dbReference type="Rhea" id="RHEA:16237"/>
        <dbReference type="Rhea" id="RHEA-COMP:10747"/>
        <dbReference type="Rhea" id="RHEA-COMP:10748"/>
        <dbReference type="ChEBI" id="CHEBI:83833"/>
        <dbReference type="ChEBI" id="CHEBI:83834"/>
        <dbReference type="EC" id="5.2.1.8"/>
    </reaction>
</comment>
<dbReference type="AlphaFoldDB" id="A0A9W7EJV5"/>
<dbReference type="Gene3D" id="3.10.50.40">
    <property type="match status" value="1"/>
</dbReference>
<comment type="caution">
    <text evidence="9">The sequence shown here is derived from an EMBL/GenBank/DDBJ whole genome shotgun (WGS) entry which is preliminary data.</text>
</comment>
<feature type="domain" description="PPIase FKBP-type" evidence="8">
    <location>
        <begin position="107"/>
        <end position="212"/>
    </location>
</feature>
<evidence type="ECO:0000313" key="9">
    <source>
        <dbReference type="EMBL" id="GMH81693.1"/>
    </source>
</evidence>
<evidence type="ECO:0000256" key="4">
    <source>
        <dbReference type="ARBA" id="ARBA00023235"/>
    </source>
</evidence>
<evidence type="ECO:0000313" key="10">
    <source>
        <dbReference type="Proteomes" id="UP001162640"/>
    </source>
</evidence>
<feature type="compositionally biased region" description="Polar residues" evidence="6">
    <location>
        <begin position="51"/>
        <end position="64"/>
    </location>
</feature>
<protein>
    <recommendedName>
        <fullName evidence="2 5">peptidylprolyl isomerase</fullName>
        <ecNumber evidence="2 5">5.2.1.8</ecNumber>
    </recommendedName>
</protein>
<dbReference type="InterPro" id="IPR001179">
    <property type="entry name" value="PPIase_FKBP_dom"/>
</dbReference>
<evidence type="ECO:0000256" key="3">
    <source>
        <dbReference type="ARBA" id="ARBA00023110"/>
    </source>
</evidence>
<dbReference type="PANTHER" id="PTHR43811:SF19">
    <property type="entry name" value="39 KDA FK506-BINDING NUCLEAR PROTEIN"/>
    <property type="match status" value="1"/>
</dbReference>
<keyword evidence="7" id="KW-0732">Signal</keyword>
<dbReference type="GO" id="GO:0003755">
    <property type="term" value="F:peptidyl-prolyl cis-trans isomerase activity"/>
    <property type="evidence" value="ECO:0007669"/>
    <property type="project" value="UniProtKB-KW"/>
</dbReference>
<evidence type="ECO:0000256" key="5">
    <source>
        <dbReference type="PROSITE-ProRule" id="PRU00277"/>
    </source>
</evidence>
<dbReference type="Proteomes" id="UP001162640">
    <property type="component" value="Unassembled WGS sequence"/>
</dbReference>
<sequence>MSSMSGWFVFLVVLILSLPTSPLNLPVASTLARRAFLAQGVTAVALFDESTSPTSSTDYIQKVTQPSSSSQQEAEGEALPTYRTRTGLEYTIFRPPPSGSPPPPPYGSLCTIAYTLSIVTSPNAPSKKVCTSKNLIKLGSGRIIPGLDEGIATMRPGERRRLYVTPKLGYAAGGGPVPENFWERDRLNKMTDEMVQTRYGRYIFDVELIGYREDEADLGYYKDKTIEPEDFEKLKESMRLQGGREVKEKFEGSVGEGTGETQCQWRE</sequence>
<feature type="signal peptide" evidence="7">
    <location>
        <begin position="1"/>
        <end position="22"/>
    </location>
</feature>
<accession>A0A9W7EJV5</accession>
<dbReference type="PROSITE" id="PS50059">
    <property type="entry name" value="FKBP_PPIASE"/>
    <property type="match status" value="1"/>
</dbReference>
<dbReference type="Pfam" id="PF00254">
    <property type="entry name" value="FKBP_C"/>
    <property type="match status" value="1"/>
</dbReference>
<dbReference type="SUPFAM" id="SSF54534">
    <property type="entry name" value="FKBP-like"/>
    <property type="match status" value="1"/>
</dbReference>
<dbReference type="InterPro" id="IPR046357">
    <property type="entry name" value="PPIase_dom_sf"/>
</dbReference>
<organism evidence="9 10">
    <name type="scientific">Triparma laevis f. inornata</name>
    <dbReference type="NCBI Taxonomy" id="1714386"/>
    <lineage>
        <taxon>Eukaryota</taxon>
        <taxon>Sar</taxon>
        <taxon>Stramenopiles</taxon>
        <taxon>Ochrophyta</taxon>
        <taxon>Bolidophyceae</taxon>
        <taxon>Parmales</taxon>
        <taxon>Triparmaceae</taxon>
        <taxon>Triparma</taxon>
    </lineage>
</organism>